<reference evidence="1 2" key="1">
    <citation type="submission" date="2018-03" db="EMBL/GenBank/DDBJ databases">
        <title>Genomic Encyclopedia of Archaeal and Bacterial Type Strains, Phase II (KMG-II): from individual species to whole genera.</title>
        <authorList>
            <person name="Goeker M."/>
        </authorList>
    </citation>
    <scope>NUCLEOTIDE SEQUENCE [LARGE SCALE GENOMIC DNA]</scope>
    <source>
        <strain evidence="1 2">DSM 25328</strain>
    </source>
</reference>
<sequence>MSWTKKVLFALCAVFALQLTALAVMVLPDLFRSEPSVAVFDPERSLTMFVIWSNGRVDDAKFQQTLPVFQQSVQTEINRLTAETGQLVVRKDAILSQSRAASVDVTETIMQKVLTDAAF</sequence>
<accession>A0A2T1AAP6</accession>
<organism evidence="1 2">
    <name type="scientific">Tritonibacter scottomollicae</name>
    <name type="common">Epibacterium scottomollicae</name>
    <dbReference type="NCBI Taxonomy" id="483013"/>
    <lineage>
        <taxon>Bacteria</taxon>
        <taxon>Pseudomonadati</taxon>
        <taxon>Pseudomonadota</taxon>
        <taxon>Alphaproteobacteria</taxon>
        <taxon>Rhodobacterales</taxon>
        <taxon>Paracoccaceae</taxon>
        <taxon>Tritonibacter</taxon>
    </lineage>
</organism>
<gene>
    <name evidence="1" type="ORF">CLV89_11438</name>
</gene>
<dbReference type="OrthoDB" id="7872661at2"/>
<dbReference type="Proteomes" id="UP000237718">
    <property type="component" value="Unassembled WGS sequence"/>
</dbReference>
<comment type="caution">
    <text evidence="1">The sequence shown here is derived from an EMBL/GenBank/DDBJ whole genome shotgun (WGS) entry which is preliminary data.</text>
</comment>
<dbReference type="RefSeq" id="WP_106165007.1">
    <property type="nucleotide sequence ID" value="NZ_JBLWXK010000015.1"/>
</dbReference>
<evidence type="ECO:0000313" key="2">
    <source>
        <dbReference type="Proteomes" id="UP000237718"/>
    </source>
</evidence>
<evidence type="ECO:0000313" key="1">
    <source>
        <dbReference type="EMBL" id="PRZ45587.1"/>
    </source>
</evidence>
<proteinExistence type="predicted"/>
<dbReference type="AlphaFoldDB" id="A0A2T1AAP6"/>
<dbReference type="EMBL" id="PVUF01000014">
    <property type="protein sequence ID" value="PRZ45587.1"/>
    <property type="molecule type" value="Genomic_DNA"/>
</dbReference>
<protein>
    <submittedName>
        <fullName evidence="1">Uncharacterized protein</fullName>
    </submittedName>
</protein>
<name>A0A2T1AAP6_TRISK</name>